<proteinExistence type="predicted"/>
<dbReference type="EMBL" id="CAJVQC010002546">
    <property type="protein sequence ID" value="CAG8513086.1"/>
    <property type="molecule type" value="Genomic_DNA"/>
</dbReference>
<keyword evidence="2" id="KW-1185">Reference proteome</keyword>
<evidence type="ECO:0000313" key="2">
    <source>
        <dbReference type="Proteomes" id="UP000789920"/>
    </source>
</evidence>
<name>A0ACA9L9K6_9GLOM</name>
<evidence type="ECO:0000313" key="1">
    <source>
        <dbReference type="EMBL" id="CAG8513086.1"/>
    </source>
</evidence>
<dbReference type="Proteomes" id="UP000789920">
    <property type="component" value="Unassembled WGS sequence"/>
</dbReference>
<comment type="caution">
    <text evidence="1">The sequence shown here is derived from an EMBL/GenBank/DDBJ whole genome shotgun (WGS) entry which is preliminary data.</text>
</comment>
<sequence length="907" mass="102578">MPNGKVYYEAERILDEKLMGDELYYSIKWKGIDENGKPWTPTWEPASYCTQPLIESWEQQKRAAKRKMRSPTLPLPGKILSPKKEARKVSKINGGSRNENENDLSQVDCGSRSETSMMIDSSSNENKMTPPSSIHSKIKPMTNGSDGDNPLACQIPTMHRLSHSQLDVMVPVPLSLMQQKAYRKIISAPHLTRSFAQDSVPLPQNSPILLAKEQLLMVVNHLSLLLSSNESNNWIKDVDHTGKLVMIRQLLKILRHKNLAIGISIPSGLMTSNGHRYRFINDPSIKIEPSKQPVAEFFHNGLMCFIFSTALQNKDIELPSLDLMIAYDTTFVPESKFAQSVFNMNIPVIRLVTKNTIEHAMSYQMLIEKKNLSNLTLSELKKAITYGAWKRHQFIIPGCEVAQFDIKGVCEKIENWLDEGKLRILNFGMDAAIEKNWDRSTCIGGSSVQPGSSGKRICIDVGTNKRKKGKEVISTGDGLLKPLKPKKIKISTDSNEAEEVISTGDDLLKPLKPKKIKISTDSNEAEEDPIIKVEAPEIEINQLGNEPPTFNSPNHINSPVPESSRRVNTPTLGSTKFLNVLSRKSPNHSNTVFRSPRRLFTSPREQPKRLSDKASGKLVSDPVERSNTPIKEQKEQNETSEDWKQKFIDLCSKSTQREEIINNLQEENNKSRDLINELSAELASTRRQLGELQGQRRKQQEQQNNEALRELASVRKELADLKIEFSKTEMELEEKIQENQNMKKEMEANKNTIKTLKNKIHSLQDENTAYKLQGRTTLAGKTIKRTESMDEQIRALTEENENLKKKFDLQEHLHEQHLRIANENIEQSEAIKNLLMNLQGKTEVDVKVMLDEQKQNQHSAKGHDNTSNISNDTVNQTTKSSNGSTSKLSAPINIFSPTPTANAFKIF</sequence>
<accession>A0ACA9L9K6</accession>
<gene>
    <name evidence="1" type="ORF">RPERSI_LOCUS2348</name>
</gene>
<organism evidence="1 2">
    <name type="scientific">Racocetra persica</name>
    <dbReference type="NCBI Taxonomy" id="160502"/>
    <lineage>
        <taxon>Eukaryota</taxon>
        <taxon>Fungi</taxon>
        <taxon>Fungi incertae sedis</taxon>
        <taxon>Mucoromycota</taxon>
        <taxon>Glomeromycotina</taxon>
        <taxon>Glomeromycetes</taxon>
        <taxon>Diversisporales</taxon>
        <taxon>Gigasporaceae</taxon>
        <taxon>Racocetra</taxon>
    </lineage>
</organism>
<protein>
    <submittedName>
        <fullName evidence="1">35649_t:CDS:1</fullName>
    </submittedName>
</protein>
<reference evidence="1" key="1">
    <citation type="submission" date="2021-06" db="EMBL/GenBank/DDBJ databases">
        <authorList>
            <person name="Kallberg Y."/>
            <person name="Tangrot J."/>
            <person name="Rosling A."/>
        </authorList>
    </citation>
    <scope>NUCLEOTIDE SEQUENCE</scope>
    <source>
        <strain evidence="1">MA461A</strain>
    </source>
</reference>